<evidence type="ECO:0000313" key="12">
    <source>
        <dbReference type="Proteomes" id="UP001151699"/>
    </source>
</evidence>
<reference evidence="11" key="1">
    <citation type="submission" date="2022-07" db="EMBL/GenBank/DDBJ databases">
        <authorList>
            <person name="Trinca V."/>
            <person name="Uliana J.V.C."/>
            <person name="Torres T.T."/>
            <person name="Ward R.J."/>
            <person name="Monesi N."/>
        </authorList>
    </citation>
    <scope>NUCLEOTIDE SEQUENCE</scope>
    <source>
        <strain evidence="11">HSMRA1968</strain>
        <tissue evidence="11">Whole embryos</tissue>
    </source>
</reference>
<sequence length="980" mass="112204">MKTRFNTFDILCSVAELQSLVGLRVNQVYDIDNKTYLIRFQDKDVKTVLLLESGFRIHTTAFEWPKNMAPSGFTMKLRKHLKNKRLEKLEQLSLDRIISLQFGIGEAAYHVIVELYDRGNIILTDHQKVILNILRPHTEGEEVRFAVREKYPESRAKEITTPENTEQLETILRNAPPGEHLKRFLNPILAYGSSLIEHVLLKYELLDVKISEPETETEKPAKGKAGKNKDTFKRYFDYSSDLQTLMDAINEANAIIKSAAANKHKGVIIQKRELKPSQDNKEMEYFYHNIEYHPFLFHQHKDMPHKEFDSFDMAVDEFYSTLEGQKIDVKTMQQERDALKKLSNVKRDHEKRLEDLSKVQIEDKKRAELITRNQALVENAILAIRSALANQMAWLDIHDLVKAAQSKGDAVATCIKQLKLETNHISLYLTDPYDFGEGTADDKLEPMTIDIDLSLSAYSNATRYYDQKRSAAKKEQRTIESSSKALKNAERKTQQTLKEVRTISTITKARKVFWFEKFYWFISSENYLVIGGRDQQQNELIVKRYMRPTDIYVHAEIQGASSVVIRNPSGNEVPPKTLLEAGTMAICYSVAWDAKVVTNAYWVKSEQVSKTAQTGEYLGTGSFVIRGKKNFLPQCHLTLGMSFLFKLEESSIPRHLGERRVRTFEDESIEAKLNAVDLESDKADDAEQELEIIDLGDENNQEENREVDNNSDEDKSDQEGQFPDTHIKIDHKTENNPVLPTLEKLISVTKELPDDDQAYIIHAAPQKVKQNKQKKNDKEARKGKKPQVDVVQNDPDNAPKSNQPKRGQKSKLKKIKEKYKDQDEEEKRIRMDILKSAGNKAKKPTIQPEEKEKDESQPGKKVQVKQVQEDVVDELDDAVVAGADVDMLDSLTGCPVEDDEILFAVPVIAPYQALQHFKFKVKLTPGTGRRGKAAKTAMMMFLKEKTCTNREKDLLKGVKDETIARNIPGKVKMQMSKLKK</sequence>
<keyword evidence="6" id="KW-0539">Nucleus</keyword>
<dbReference type="GO" id="GO:0072344">
    <property type="term" value="P:rescue of stalled ribosome"/>
    <property type="evidence" value="ECO:0007669"/>
    <property type="project" value="TreeGrafter"/>
</dbReference>
<dbReference type="GO" id="GO:0005737">
    <property type="term" value="C:cytoplasm"/>
    <property type="evidence" value="ECO:0007669"/>
    <property type="project" value="UniProtKB-SubCell"/>
</dbReference>
<proteinExistence type="inferred from homology"/>
<feature type="compositionally biased region" description="Basic and acidic residues" evidence="8">
    <location>
        <begin position="725"/>
        <end position="734"/>
    </location>
</feature>
<name>A0A9Q0MY07_9DIPT</name>
<dbReference type="EMBL" id="WJQU01000003">
    <property type="protein sequence ID" value="KAJ6638742.1"/>
    <property type="molecule type" value="Genomic_DNA"/>
</dbReference>
<evidence type="ECO:0000259" key="9">
    <source>
        <dbReference type="Pfam" id="PF05670"/>
    </source>
</evidence>
<dbReference type="AlphaFoldDB" id="A0A9Q0MY07"/>
<feature type="coiled-coil region" evidence="7">
    <location>
        <begin position="472"/>
        <end position="499"/>
    </location>
</feature>
<keyword evidence="12" id="KW-1185">Reference proteome</keyword>
<evidence type="ECO:0000259" key="10">
    <source>
        <dbReference type="Pfam" id="PF11923"/>
    </source>
</evidence>
<feature type="compositionally biased region" description="Acidic residues" evidence="8">
    <location>
        <begin position="692"/>
        <end position="701"/>
    </location>
</feature>
<keyword evidence="4" id="KW-0963">Cytoplasm</keyword>
<dbReference type="Pfam" id="PF05670">
    <property type="entry name" value="NFACT-R_1"/>
    <property type="match status" value="1"/>
</dbReference>
<evidence type="ECO:0000256" key="3">
    <source>
        <dbReference type="ARBA" id="ARBA00008318"/>
    </source>
</evidence>
<dbReference type="Pfam" id="PF11923">
    <property type="entry name" value="NFACT-C"/>
    <property type="match status" value="1"/>
</dbReference>
<dbReference type="InterPro" id="IPR051608">
    <property type="entry name" value="RQC_Subunit_NEMF"/>
</dbReference>
<evidence type="ECO:0000256" key="8">
    <source>
        <dbReference type="SAM" id="MobiDB-lite"/>
    </source>
</evidence>
<comment type="caution">
    <text evidence="11">The sequence shown here is derived from an EMBL/GenBank/DDBJ whole genome shotgun (WGS) entry which is preliminary data.</text>
</comment>
<dbReference type="GO" id="GO:1990116">
    <property type="term" value="P:ribosome-associated ubiquitin-dependent protein catabolic process"/>
    <property type="evidence" value="ECO:0007669"/>
    <property type="project" value="TreeGrafter"/>
</dbReference>
<evidence type="ECO:0000256" key="4">
    <source>
        <dbReference type="ARBA" id="ARBA00022490"/>
    </source>
</evidence>
<evidence type="ECO:0000256" key="6">
    <source>
        <dbReference type="ARBA" id="ARBA00023242"/>
    </source>
</evidence>
<keyword evidence="5 7" id="KW-0175">Coiled coil</keyword>
<dbReference type="FunFam" id="2.30.310.10:FF:000001">
    <property type="entry name" value="Nuclear export mediator factor Nemf"/>
    <property type="match status" value="1"/>
</dbReference>
<feature type="coiled-coil region" evidence="7">
    <location>
        <begin position="322"/>
        <end position="359"/>
    </location>
</feature>
<comment type="similarity">
    <text evidence="3">Belongs to the NEMF family.</text>
</comment>
<organism evidence="11 12">
    <name type="scientific">Pseudolycoriella hygida</name>
    <dbReference type="NCBI Taxonomy" id="35572"/>
    <lineage>
        <taxon>Eukaryota</taxon>
        <taxon>Metazoa</taxon>
        <taxon>Ecdysozoa</taxon>
        <taxon>Arthropoda</taxon>
        <taxon>Hexapoda</taxon>
        <taxon>Insecta</taxon>
        <taxon>Pterygota</taxon>
        <taxon>Neoptera</taxon>
        <taxon>Endopterygota</taxon>
        <taxon>Diptera</taxon>
        <taxon>Nematocera</taxon>
        <taxon>Sciaroidea</taxon>
        <taxon>Sciaridae</taxon>
        <taxon>Pseudolycoriella</taxon>
    </lineage>
</organism>
<evidence type="ECO:0000256" key="2">
    <source>
        <dbReference type="ARBA" id="ARBA00004496"/>
    </source>
</evidence>
<dbReference type="Pfam" id="PF05833">
    <property type="entry name" value="NFACT_N"/>
    <property type="match status" value="1"/>
</dbReference>
<dbReference type="GO" id="GO:1990112">
    <property type="term" value="C:RQC complex"/>
    <property type="evidence" value="ECO:0007669"/>
    <property type="project" value="TreeGrafter"/>
</dbReference>
<feature type="compositionally biased region" description="Basic and acidic residues" evidence="8">
    <location>
        <begin position="848"/>
        <end position="858"/>
    </location>
</feature>
<dbReference type="GO" id="GO:0000049">
    <property type="term" value="F:tRNA binding"/>
    <property type="evidence" value="ECO:0007669"/>
    <property type="project" value="TreeGrafter"/>
</dbReference>
<dbReference type="GO" id="GO:0043023">
    <property type="term" value="F:ribosomal large subunit binding"/>
    <property type="evidence" value="ECO:0007669"/>
    <property type="project" value="TreeGrafter"/>
</dbReference>
<dbReference type="Gene3D" id="2.30.310.10">
    <property type="entry name" value="ibrinogen binding protein from staphylococcus aureus domain"/>
    <property type="match status" value="1"/>
</dbReference>
<dbReference type="Proteomes" id="UP001151699">
    <property type="component" value="Chromosome X"/>
</dbReference>
<protein>
    <submittedName>
        <fullName evidence="11">Ribosome quality control complex subunit NEMF like</fullName>
    </submittedName>
</protein>
<feature type="compositionally biased region" description="Basic and acidic residues" evidence="8">
    <location>
        <begin position="818"/>
        <end position="833"/>
    </location>
</feature>
<dbReference type="InterPro" id="IPR008532">
    <property type="entry name" value="NFACT_RNA-bd"/>
</dbReference>
<dbReference type="PANTHER" id="PTHR15239:SF6">
    <property type="entry name" value="RIBOSOME QUALITY CONTROL COMPLEX SUBUNIT NEMF"/>
    <property type="match status" value="1"/>
</dbReference>
<evidence type="ECO:0000256" key="7">
    <source>
        <dbReference type="SAM" id="Coils"/>
    </source>
</evidence>
<comment type="subcellular location">
    <subcellularLocation>
        <location evidence="2">Cytoplasm</location>
    </subcellularLocation>
    <subcellularLocation>
        <location evidence="1">Nucleus</location>
    </subcellularLocation>
</comment>
<dbReference type="InterPro" id="IPR021846">
    <property type="entry name" value="NFACT-C"/>
</dbReference>
<feature type="domain" description="NFACT RNA-binding" evidence="9">
    <location>
        <begin position="517"/>
        <end position="627"/>
    </location>
</feature>
<feature type="region of interest" description="Disordered" evidence="8">
    <location>
        <begin position="762"/>
        <end position="866"/>
    </location>
</feature>
<feature type="compositionally biased region" description="Basic residues" evidence="8">
    <location>
        <begin position="806"/>
        <end position="817"/>
    </location>
</feature>
<evidence type="ECO:0000256" key="5">
    <source>
        <dbReference type="ARBA" id="ARBA00023054"/>
    </source>
</evidence>
<evidence type="ECO:0000313" key="11">
    <source>
        <dbReference type="EMBL" id="KAJ6638742.1"/>
    </source>
</evidence>
<gene>
    <name evidence="11" type="primary">Clbn</name>
    <name evidence="11" type="ORF">Bhyg_11480</name>
</gene>
<evidence type="ECO:0000256" key="1">
    <source>
        <dbReference type="ARBA" id="ARBA00004123"/>
    </source>
</evidence>
<accession>A0A9Q0MY07</accession>
<dbReference type="GO" id="GO:0005634">
    <property type="term" value="C:nucleus"/>
    <property type="evidence" value="ECO:0007669"/>
    <property type="project" value="UniProtKB-SubCell"/>
</dbReference>
<dbReference type="PANTHER" id="PTHR15239">
    <property type="entry name" value="NUCLEAR EXPORT MEDIATOR FACTOR NEMF"/>
    <property type="match status" value="1"/>
</dbReference>
<feature type="domain" description="NFACT protein C-terminal" evidence="10">
    <location>
        <begin position="884"/>
        <end position="973"/>
    </location>
</feature>
<feature type="region of interest" description="Disordered" evidence="8">
    <location>
        <begin position="692"/>
        <end position="735"/>
    </location>
</feature>
<dbReference type="OrthoDB" id="207084at2759"/>